<evidence type="ECO:0008006" key="5">
    <source>
        <dbReference type="Google" id="ProtNLM"/>
    </source>
</evidence>
<sequence>MDLQLTNKNIVVVGGSRGLGRAVAEVLATEGANVIIASRHQSENIGNPAVEWRFLDMQDMTSLEEFGEHLPWGTVDGIFLNTGGPKPGQFFDVSDEDWQAAFLSLVRSPVFLIRVLSQKFTPGSSILFNTSSSLKVPIDGLILSNVLRPAVAALAKSLSLEMADRQIRVNVIAPGRIDTERVRELDAYRASVTGMDIGAIYQNAASRIPLGRYGQPREFAQAAAFLLSPASQYITGSTLFVDGGQTRAL</sequence>
<gene>
    <name evidence="3" type="ORF">BXT84_06035</name>
</gene>
<proteinExistence type="inferred from homology"/>
<dbReference type="PANTHER" id="PTHR43477:SF1">
    <property type="entry name" value="DIHYDROANTICAPSIN 7-DEHYDROGENASE"/>
    <property type="match status" value="1"/>
</dbReference>
<dbReference type="InterPro" id="IPR002347">
    <property type="entry name" value="SDR_fam"/>
</dbReference>
<name>A0ABN5GZJ1_9FIRM</name>
<protein>
    <recommendedName>
        <fullName evidence="5">Short-chain dehydrogenase</fullName>
    </recommendedName>
</protein>
<dbReference type="InterPro" id="IPR051122">
    <property type="entry name" value="SDR_DHRS6-like"/>
</dbReference>
<dbReference type="PRINTS" id="PR00081">
    <property type="entry name" value="GDHRDH"/>
</dbReference>
<dbReference type="Proteomes" id="UP000325292">
    <property type="component" value="Chromosome"/>
</dbReference>
<evidence type="ECO:0000256" key="2">
    <source>
        <dbReference type="ARBA" id="ARBA00023002"/>
    </source>
</evidence>
<dbReference type="InterPro" id="IPR036291">
    <property type="entry name" value="NAD(P)-bd_dom_sf"/>
</dbReference>
<dbReference type="Pfam" id="PF13561">
    <property type="entry name" value="adh_short_C2"/>
    <property type="match status" value="1"/>
</dbReference>
<accession>A0ABN5GZJ1</accession>
<dbReference type="EMBL" id="CP019454">
    <property type="protein sequence ID" value="AUW93554.1"/>
    <property type="molecule type" value="Genomic_DNA"/>
</dbReference>
<dbReference type="PANTHER" id="PTHR43477">
    <property type="entry name" value="DIHYDROANTICAPSIN 7-DEHYDROGENASE"/>
    <property type="match status" value="1"/>
</dbReference>
<evidence type="ECO:0000256" key="1">
    <source>
        <dbReference type="ARBA" id="ARBA00006484"/>
    </source>
</evidence>
<dbReference type="Gene3D" id="3.40.50.720">
    <property type="entry name" value="NAD(P)-binding Rossmann-like Domain"/>
    <property type="match status" value="1"/>
</dbReference>
<keyword evidence="4" id="KW-1185">Reference proteome</keyword>
<evidence type="ECO:0000313" key="3">
    <source>
        <dbReference type="EMBL" id="AUW93554.1"/>
    </source>
</evidence>
<organism evidence="3 4">
    <name type="scientific">Sulfobacillus thermotolerans</name>
    <dbReference type="NCBI Taxonomy" id="338644"/>
    <lineage>
        <taxon>Bacteria</taxon>
        <taxon>Bacillati</taxon>
        <taxon>Bacillota</taxon>
        <taxon>Clostridia</taxon>
        <taxon>Eubacteriales</taxon>
        <taxon>Clostridiales Family XVII. Incertae Sedis</taxon>
        <taxon>Sulfobacillus</taxon>
    </lineage>
</organism>
<comment type="similarity">
    <text evidence="1">Belongs to the short-chain dehydrogenases/reductases (SDR) family.</text>
</comment>
<evidence type="ECO:0000313" key="4">
    <source>
        <dbReference type="Proteomes" id="UP000325292"/>
    </source>
</evidence>
<reference evidence="3 4" key="1">
    <citation type="journal article" date="2019" name="Sci. Rep.">
        <title>Sulfobacillus thermotolerans: new insights into resistance and metabolic capacities of acidophilic chemolithotrophs.</title>
        <authorList>
            <person name="Panyushkina A.E."/>
            <person name="Babenko V.V."/>
            <person name="Nikitina A.S."/>
            <person name="Selezneva O.V."/>
            <person name="Tsaplina I.A."/>
            <person name="Letarova M.A."/>
            <person name="Kostryukova E.S."/>
            <person name="Letarov A.V."/>
        </authorList>
    </citation>
    <scope>NUCLEOTIDE SEQUENCE [LARGE SCALE GENOMIC DNA]</scope>
    <source>
        <strain evidence="3 4">Kr1</strain>
    </source>
</reference>
<dbReference type="SUPFAM" id="SSF51735">
    <property type="entry name" value="NAD(P)-binding Rossmann-fold domains"/>
    <property type="match status" value="1"/>
</dbReference>
<keyword evidence="2" id="KW-0560">Oxidoreductase</keyword>